<proteinExistence type="predicted"/>
<feature type="non-terminal residue" evidence="1">
    <location>
        <position position="1"/>
    </location>
</feature>
<dbReference type="EMBL" id="KE504388">
    <property type="protein sequence ID" value="EPS92692.1"/>
    <property type="molecule type" value="Genomic_DNA"/>
</dbReference>
<dbReference type="Proteomes" id="UP000015241">
    <property type="component" value="Unassembled WGS sequence"/>
</dbReference>
<evidence type="ECO:0000313" key="2">
    <source>
        <dbReference type="Proteomes" id="UP000015241"/>
    </source>
</evidence>
<dbReference type="HOGENOM" id="CLU_2151690_0_0_1"/>
<accession>S8DIQ2</accession>
<organism evidence="1 2">
    <name type="scientific">Fomitopsis schrenkii</name>
    <name type="common">Brown rot fungus</name>
    <dbReference type="NCBI Taxonomy" id="2126942"/>
    <lineage>
        <taxon>Eukaryota</taxon>
        <taxon>Fungi</taxon>
        <taxon>Dikarya</taxon>
        <taxon>Basidiomycota</taxon>
        <taxon>Agaricomycotina</taxon>
        <taxon>Agaricomycetes</taxon>
        <taxon>Polyporales</taxon>
        <taxon>Fomitopsis</taxon>
    </lineage>
</organism>
<feature type="non-terminal residue" evidence="1">
    <location>
        <position position="116"/>
    </location>
</feature>
<evidence type="ECO:0000313" key="1">
    <source>
        <dbReference type="EMBL" id="EPS92692.1"/>
    </source>
</evidence>
<name>S8DIQ2_FOMSC</name>
<dbReference type="OrthoDB" id="2812958at2759"/>
<sequence>APDGLREMSVAVDLTALQKIPSSAVLNSVASWGCVPGYIHFIIAPDLASGPRHQFFQDHPAKPPSSEAKLPNVLKAQADKSTHIYCGRDDHLAMPSSLLDRTLAKLRHDIPRVTPC</sequence>
<protein>
    <submittedName>
        <fullName evidence="1">Uncharacterized protein</fullName>
    </submittedName>
</protein>
<gene>
    <name evidence="1" type="ORF">FOMPIDRAFT_1026721</name>
</gene>
<dbReference type="AlphaFoldDB" id="S8DIQ2"/>
<dbReference type="InParanoid" id="S8DIQ2"/>
<reference evidence="1 2" key="1">
    <citation type="journal article" date="2012" name="Science">
        <title>The Paleozoic origin of enzymatic lignin decomposition reconstructed from 31 fungal genomes.</title>
        <authorList>
            <person name="Floudas D."/>
            <person name="Binder M."/>
            <person name="Riley R."/>
            <person name="Barry K."/>
            <person name="Blanchette R.A."/>
            <person name="Henrissat B."/>
            <person name="Martinez A.T."/>
            <person name="Otillar R."/>
            <person name="Spatafora J.W."/>
            <person name="Yadav J.S."/>
            <person name="Aerts A."/>
            <person name="Benoit I."/>
            <person name="Boyd A."/>
            <person name="Carlson A."/>
            <person name="Copeland A."/>
            <person name="Coutinho P.M."/>
            <person name="de Vries R.P."/>
            <person name="Ferreira P."/>
            <person name="Findley K."/>
            <person name="Foster B."/>
            <person name="Gaskell J."/>
            <person name="Glotzer D."/>
            <person name="Gorecki P."/>
            <person name="Heitman J."/>
            <person name="Hesse C."/>
            <person name="Hori C."/>
            <person name="Igarashi K."/>
            <person name="Jurgens J.A."/>
            <person name="Kallen N."/>
            <person name="Kersten P."/>
            <person name="Kohler A."/>
            <person name="Kuees U."/>
            <person name="Kumar T.K.A."/>
            <person name="Kuo A."/>
            <person name="LaButti K."/>
            <person name="Larrondo L.F."/>
            <person name="Lindquist E."/>
            <person name="Ling A."/>
            <person name="Lombard V."/>
            <person name="Lucas S."/>
            <person name="Lundell T."/>
            <person name="Martin R."/>
            <person name="McLaughlin D.J."/>
            <person name="Morgenstern I."/>
            <person name="Morin E."/>
            <person name="Murat C."/>
            <person name="Nagy L.G."/>
            <person name="Nolan M."/>
            <person name="Ohm R.A."/>
            <person name="Patyshakuliyeva A."/>
            <person name="Rokas A."/>
            <person name="Ruiz-Duenas F.J."/>
            <person name="Sabat G."/>
            <person name="Salamov A."/>
            <person name="Samejima M."/>
            <person name="Schmutz J."/>
            <person name="Slot J.C."/>
            <person name="St John F."/>
            <person name="Stenlid J."/>
            <person name="Sun H."/>
            <person name="Sun S."/>
            <person name="Syed K."/>
            <person name="Tsang A."/>
            <person name="Wiebenga A."/>
            <person name="Young D."/>
            <person name="Pisabarro A."/>
            <person name="Eastwood D.C."/>
            <person name="Martin F."/>
            <person name="Cullen D."/>
            <person name="Grigoriev I.V."/>
            <person name="Hibbett D.S."/>
        </authorList>
    </citation>
    <scope>NUCLEOTIDE SEQUENCE</scope>
    <source>
        <strain evidence="2">FP-58527</strain>
    </source>
</reference>
<keyword evidence="2" id="KW-1185">Reference proteome</keyword>